<dbReference type="AlphaFoldDB" id="A0A833QEI2"/>
<feature type="compositionally biased region" description="Low complexity" evidence="1">
    <location>
        <begin position="640"/>
        <end position="652"/>
    </location>
</feature>
<gene>
    <name evidence="2" type="ORF">FCM35_KLT14314</name>
</gene>
<accession>A0A833QEI2</accession>
<feature type="region of interest" description="Disordered" evidence="1">
    <location>
        <begin position="634"/>
        <end position="683"/>
    </location>
</feature>
<protein>
    <submittedName>
        <fullName evidence="2">Uncharacterized protein</fullName>
    </submittedName>
</protein>
<reference evidence="2" key="1">
    <citation type="submission" date="2020-01" db="EMBL/GenBank/DDBJ databases">
        <title>Genome sequence of Kobresia littledalei, the first chromosome-level genome in the family Cyperaceae.</title>
        <authorList>
            <person name="Qu G."/>
        </authorList>
    </citation>
    <scope>NUCLEOTIDE SEQUENCE</scope>
    <source>
        <strain evidence="2">C.B.Clarke</strain>
        <tissue evidence="2">Leaf</tissue>
    </source>
</reference>
<organism evidence="2 3">
    <name type="scientific">Carex littledalei</name>
    <dbReference type="NCBI Taxonomy" id="544730"/>
    <lineage>
        <taxon>Eukaryota</taxon>
        <taxon>Viridiplantae</taxon>
        <taxon>Streptophyta</taxon>
        <taxon>Embryophyta</taxon>
        <taxon>Tracheophyta</taxon>
        <taxon>Spermatophyta</taxon>
        <taxon>Magnoliopsida</taxon>
        <taxon>Liliopsida</taxon>
        <taxon>Poales</taxon>
        <taxon>Cyperaceae</taxon>
        <taxon>Cyperoideae</taxon>
        <taxon>Cariceae</taxon>
        <taxon>Carex</taxon>
        <taxon>Carex subgen. Euthyceras</taxon>
    </lineage>
</organism>
<dbReference type="PANTHER" id="PTHR34361:SF2">
    <property type="entry name" value="OS08G0157800 PROTEIN"/>
    <property type="match status" value="1"/>
</dbReference>
<dbReference type="Proteomes" id="UP000623129">
    <property type="component" value="Unassembled WGS sequence"/>
</dbReference>
<proteinExistence type="predicted"/>
<dbReference type="OrthoDB" id="611935at2759"/>
<keyword evidence="3" id="KW-1185">Reference proteome</keyword>
<dbReference type="PANTHER" id="PTHR34361">
    <property type="entry name" value="OS08G0157800 PROTEIN"/>
    <property type="match status" value="1"/>
</dbReference>
<feature type="region of interest" description="Disordered" evidence="1">
    <location>
        <begin position="1"/>
        <end position="54"/>
    </location>
</feature>
<evidence type="ECO:0000313" key="3">
    <source>
        <dbReference type="Proteomes" id="UP000623129"/>
    </source>
</evidence>
<dbReference type="EMBL" id="SWLB01000027">
    <property type="protein sequence ID" value="KAF3321061.1"/>
    <property type="molecule type" value="Genomic_DNA"/>
</dbReference>
<comment type="caution">
    <text evidence="2">The sequence shown here is derived from an EMBL/GenBank/DDBJ whole genome shotgun (WGS) entry which is preliminary data.</text>
</comment>
<evidence type="ECO:0000313" key="2">
    <source>
        <dbReference type="EMBL" id="KAF3321061.1"/>
    </source>
</evidence>
<sequence length="807" mass="87552">MPSEFRRSPPSPSLSSLSPLAAPFTAGGRPLPSDPIHNPASLGPTAPTMFHSSQHQMSIPADAFTFASGSDGISAAATSYYRPYEHWKPSWVPEVSADGSDSWIDPSQTYPFSPMDKVSMALKDFERNQIPPSAPHANPLPNTFHIVQEASPWKWDQDPSLYSTGSFLSKGSTLSGMGTTLKEPSLDPFPNASRSSVAGHADPFSNGFRSSVVAPMLKELSESFSLDASSSKGYCGLPYDKYMTQLESCSAQSLTNPPPLGPGSGLGVVPTDPLVNCTSGFTSVHYGNPCRISMEYFDSLPHEQKDPIAHSNTNRTKVTIAAPVAKSPAIKGDNQVVRPRELEVKCRPGNAKPGNPGTGFDLDSSVDEHNVVLDSPCWKGVPSSSQYTFSKRHTGNSCSFPFENEISSGNLLPSETSQDKMLDSVTIGLVKSSEEEAKDVKTNQNLQPENVQENVSSYNNVKDEKGKGLASAILPDMVGPQTDVVLLIKSMHDLSQVLLTSCGDDFKLKEHESELLLMAMENLKSFIGRSNKLKTDDGGLASSIKIAEQINAGMNNMTSSNEASDNQINAGPQLADTNYKKSVLEALDKIPGEDSEVEAELYKNLWIEAEASLCTMKYELQLARTKLKMKSQKHAQEANSSSSFCDPQPSSSMQKVGVTTLPKQTSGDLNYGMSEEKDTEGPVADPDVMARLRIIKGRMGNMESQDQSNAEKSLEENITEQNNDHSYVASSGDEVLHDEVDSDVMARLRVLQRRGDVGLNAESVFPNFYSLGFATEPRDLHPHVGSSEWEHVLRDELNPSGNNPMNG</sequence>
<evidence type="ECO:0000256" key="1">
    <source>
        <dbReference type="SAM" id="MobiDB-lite"/>
    </source>
</evidence>
<feature type="compositionally biased region" description="Low complexity" evidence="1">
    <location>
        <begin position="13"/>
        <end position="23"/>
    </location>
</feature>
<name>A0A833QEI2_9POAL</name>